<dbReference type="InterPro" id="IPR041910">
    <property type="entry name" value="Alpha_h_PorB/PorC"/>
</dbReference>
<proteinExistence type="predicted"/>
<dbReference type="Pfam" id="PF11565">
    <property type="entry name" value="PorB"/>
    <property type="match status" value="1"/>
</dbReference>
<dbReference type="InterPro" id="IPR021114">
    <property type="entry name" value="Porin_PorB/PorC"/>
</dbReference>
<feature type="chain" id="PRO_5005791654" description="Secreted protein" evidence="1">
    <location>
        <begin position="28"/>
        <end position="124"/>
    </location>
</feature>
<dbReference type="KEGG" id="cdx:CDES_04760"/>
<sequence length="124" mass="12954">MKKRRLATIAAATVALTAGLTPAAAQAQDLNAIIDNFDCGALRVAVYNSGLAHANSTRSELATNLRTSGAVSELPAPMNLVAAAYSERIANRALTCGIVKEDPKDFITQLQVFSSNLSSSFITG</sequence>
<evidence type="ECO:0000313" key="2">
    <source>
        <dbReference type="EMBL" id="ALC05395.1"/>
    </source>
</evidence>
<keyword evidence="1" id="KW-0732">Signal</keyword>
<evidence type="ECO:0008006" key="4">
    <source>
        <dbReference type="Google" id="ProtNLM"/>
    </source>
</evidence>
<dbReference type="AlphaFoldDB" id="A0A0M4CX09"/>
<feature type="signal peptide" evidence="1">
    <location>
        <begin position="1"/>
        <end position="27"/>
    </location>
</feature>
<evidence type="ECO:0000256" key="1">
    <source>
        <dbReference type="SAM" id="SignalP"/>
    </source>
</evidence>
<gene>
    <name evidence="2" type="ORF">CDES_04760</name>
</gene>
<organism evidence="2 3">
    <name type="scientific">Corynebacterium deserti GIMN1.010</name>
    <dbReference type="NCBI Taxonomy" id="931089"/>
    <lineage>
        <taxon>Bacteria</taxon>
        <taxon>Bacillati</taxon>
        <taxon>Actinomycetota</taxon>
        <taxon>Actinomycetes</taxon>
        <taxon>Mycobacteriales</taxon>
        <taxon>Corynebacteriaceae</taxon>
        <taxon>Corynebacterium</taxon>
    </lineage>
</organism>
<evidence type="ECO:0000313" key="3">
    <source>
        <dbReference type="Proteomes" id="UP000068067"/>
    </source>
</evidence>
<reference evidence="2 3" key="1">
    <citation type="submission" date="2014-08" db="EMBL/GenBank/DDBJ databases">
        <title>Complete genome sequence of Corynebacterium deserti GIMN1.010 (=DSM 45689), isolated from desert sand in western China.</title>
        <authorList>
            <person name="Ruckert C."/>
            <person name="Albersmeier A."/>
            <person name="Kalinowski J."/>
        </authorList>
    </citation>
    <scope>NUCLEOTIDE SEQUENCE [LARGE SCALE GENOMIC DNA]</scope>
    <source>
        <strain evidence="2 3">GIMN1.010</strain>
    </source>
</reference>
<dbReference type="RefSeq" id="WP_053544477.1">
    <property type="nucleotide sequence ID" value="NZ_CP009220.1"/>
</dbReference>
<dbReference type="OrthoDB" id="4412688at2"/>
<accession>A0A0M4CX09</accession>
<dbReference type="PATRIC" id="fig|931089.4.peg.963"/>
<dbReference type="EMBL" id="CP009220">
    <property type="protein sequence ID" value="ALC05395.1"/>
    <property type="molecule type" value="Genomic_DNA"/>
</dbReference>
<dbReference type="Gene3D" id="1.10.10.1280">
    <property type="entry name" value="Alpha-helical porin B/porin C"/>
    <property type="match status" value="1"/>
</dbReference>
<name>A0A0M4CX09_9CORY</name>
<protein>
    <recommendedName>
        <fullName evidence="4">Secreted protein</fullName>
    </recommendedName>
</protein>
<dbReference type="Proteomes" id="UP000068067">
    <property type="component" value="Chromosome"/>
</dbReference>
<keyword evidence="3" id="KW-1185">Reference proteome</keyword>